<dbReference type="InterPro" id="IPR017585">
    <property type="entry name" value="SAF_FlgA"/>
</dbReference>
<feature type="domain" description="SAF" evidence="7">
    <location>
        <begin position="133"/>
        <end position="195"/>
    </location>
</feature>
<comment type="similarity">
    <text evidence="2">Belongs to the FlgA family.</text>
</comment>
<keyword evidence="4" id="KW-0732">Signal</keyword>
<keyword evidence="9" id="KW-1185">Reference proteome</keyword>
<dbReference type="RefSeq" id="WP_187027114.1">
    <property type="nucleotide sequence ID" value="NZ_JACRUP010000020.1"/>
</dbReference>
<comment type="caution">
    <text evidence="8">The sequence shown here is derived from an EMBL/GenBank/DDBJ whole genome shotgun (WGS) entry which is preliminary data.</text>
</comment>
<evidence type="ECO:0000256" key="4">
    <source>
        <dbReference type="ARBA" id="ARBA00022729"/>
    </source>
</evidence>
<dbReference type="Gene3D" id="2.30.30.760">
    <property type="match status" value="1"/>
</dbReference>
<evidence type="ECO:0000256" key="3">
    <source>
        <dbReference type="ARBA" id="ARBA00014754"/>
    </source>
</evidence>
<evidence type="ECO:0000313" key="8">
    <source>
        <dbReference type="EMBL" id="MBC5852898.1"/>
    </source>
</evidence>
<comment type="function">
    <text evidence="6">Involved in the assembly process of the P-ring formation. It may associate with FlgF on the rod constituting a structure essential for the P-ring assembly or may act as a modulator protein for the P-ring assembly.</text>
</comment>
<organism evidence="8 9">
    <name type="scientific">Vibrio metschnikovii</name>
    <dbReference type="NCBI Taxonomy" id="28172"/>
    <lineage>
        <taxon>Bacteria</taxon>
        <taxon>Pseudomonadati</taxon>
        <taxon>Pseudomonadota</taxon>
        <taxon>Gammaproteobacteria</taxon>
        <taxon>Vibrionales</taxon>
        <taxon>Vibrionaceae</taxon>
        <taxon>Vibrio</taxon>
    </lineage>
</organism>
<evidence type="ECO:0000256" key="5">
    <source>
        <dbReference type="ARBA" id="ARBA00022764"/>
    </source>
</evidence>
<sequence>MKKSEKRTMNSKTRLFSHSPTKCRGFYHFFYNSIGFLLFFFSFSVFSATPEQIEQIQRAAESHVINTVDKPIGGELVVNAANIDPRIFATDCPNELQTSSSSHSGSASNITVLVECPADNWRIYVPVRLTMTVPMVTALNALSRGQTITQNDITLSMVDLLRFRRQGFSSQDMVIGAKTKRNLQLGDVINRNDICVVCRNESVLIRAVSNGMNITTRGTALSDGNLGEQIKVKNDRSNRIIDAQVSGMGEVTVQF</sequence>
<keyword evidence="8" id="KW-0966">Cell projection</keyword>
<accession>A0A9X0RAR5</accession>
<dbReference type="PANTHER" id="PTHR36307:SF1">
    <property type="entry name" value="FLAGELLA BASAL BODY P-RING FORMATION PROTEIN FLGA"/>
    <property type="match status" value="1"/>
</dbReference>
<evidence type="ECO:0000256" key="2">
    <source>
        <dbReference type="ARBA" id="ARBA00010474"/>
    </source>
</evidence>
<dbReference type="Pfam" id="PF13144">
    <property type="entry name" value="ChapFlgA"/>
    <property type="match status" value="1"/>
</dbReference>
<proteinExistence type="inferred from homology"/>
<dbReference type="Gene3D" id="3.90.1210.10">
    <property type="entry name" value="Antifreeze-like/N-acetylneuraminic acid synthase C-terminal domain"/>
    <property type="match status" value="1"/>
</dbReference>
<protein>
    <recommendedName>
        <fullName evidence="3">Flagella basal body P-ring formation protein FlgA</fullName>
    </recommendedName>
</protein>
<dbReference type="CDD" id="cd11614">
    <property type="entry name" value="SAF_CpaB_FlgA_like"/>
    <property type="match status" value="1"/>
</dbReference>
<reference evidence="8" key="1">
    <citation type="submission" date="2020-08" db="EMBL/GenBank/DDBJ databases">
        <title>Genome Sequencing and Pan-Genome Analysis of Migratory bird Vibrio Strains, Inner Mongolia.</title>
        <authorList>
            <person name="Zheng L."/>
        </authorList>
    </citation>
    <scope>NUCLEOTIDE SEQUENCE</scope>
    <source>
        <strain evidence="8">M13F</strain>
    </source>
</reference>
<dbReference type="Pfam" id="PF17656">
    <property type="entry name" value="ChapFlgA_N"/>
    <property type="match status" value="1"/>
</dbReference>
<dbReference type="InterPro" id="IPR013974">
    <property type="entry name" value="SAF"/>
</dbReference>
<keyword evidence="8" id="KW-0282">Flagellum</keyword>
<keyword evidence="5" id="KW-0574">Periplasm</keyword>
<dbReference type="AlphaFoldDB" id="A0A9X0RAR5"/>
<dbReference type="NCBIfam" id="TIGR03170">
    <property type="entry name" value="flgA_cterm"/>
    <property type="match status" value="1"/>
</dbReference>
<dbReference type="InterPro" id="IPR039246">
    <property type="entry name" value="Flagellar_FlgA"/>
</dbReference>
<dbReference type="InterPro" id="IPR041231">
    <property type="entry name" value="FlgA_N"/>
</dbReference>
<name>A0A9X0RAR5_VIBME</name>
<dbReference type="GO" id="GO:0042597">
    <property type="term" value="C:periplasmic space"/>
    <property type="evidence" value="ECO:0007669"/>
    <property type="project" value="UniProtKB-SubCell"/>
</dbReference>
<dbReference type="EMBL" id="JACRUP010000020">
    <property type="protein sequence ID" value="MBC5852898.1"/>
    <property type="molecule type" value="Genomic_DNA"/>
</dbReference>
<evidence type="ECO:0000313" key="9">
    <source>
        <dbReference type="Proteomes" id="UP000615796"/>
    </source>
</evidence>
<evidence type="ECO:0000256" key="1">
    <source>
        <dbReference type="ARBA" id="ARBA00004418"/>
    </source>
</evidence>
<evidence type="ECO:0000256" key="6">
    <source>
        <dbReference type="ARBA" id="ARBA00025643"/>
    </source>
</evidence>
<dbReference type="PANTHER" id="PTHR36307">
    <property type="entry name" value="FLAGELLA BASAL BODY P-RING FORMATION PROTEIN FLGA"/>
    <property type="match status" value="1"/>
</dbReference>
<keyword evidence="8" id="KW-0969">Cilium</keyword>
<gene>
    <name evidence="8" type="primary">flgA</name>
    <name evidence="8" type="ORF">H8Q88_18605</name>
</gene>
<dbReference type="Proteomes" id="UP000615796">
    <property type="component" value="Unassembled WGS sequence"/>
</dbReference>
<comment type="subcellular location">
    <subcellularLocation>
        <location evidence="1">Periplasm</location>
    </subcellularLocation>
</comment>
<dbReference type="GO" id="GO:0044780">
    <property type="term" value="P:bacterial-type flagellum assembly"/>
    <property type="evidence" value="ECO:0007669"/>
    <property type="project" value="InterPro"/>
</dbReference>
<evidence type="ECO:0000259" key="7">
    <source>
        <dbReference type="SMART" id="SM00858"/>
    </source>
</evidence>
<dbReference type="SMART" id="SM00858">
    <property type="entry name" value="SAF"/>
    <property type="match status" value="1"/>
</dbReference>